<evidence type="ECO:0000313" key="1">
    <source>
        <dbReference type="EMBL" id="GLQ19661.1"/>
    </source>
</evidence>
<reference evidence="1" key="2">
    <citation type="submission" date="2023-01" db="EMBL/GenBank/DDBJ databases">
        <title>Draft genome sequence of Algimonas porphyrae strain NBRC 108216.</title>
        <authorList>
            <person name="Sun Q."/>
            <person name="Mori K."/>
        </authorList>
    </citation>
    <scope>NUCLEOTIDE SEQUENCE</scope>
    <source>
        <strain evidence="1">NBRC 108216</strain>
    </source>
</reference>
<dbReference type="InterPro" id="IPR022344">
    <property type="entry name" value="GTA_major-tail"/>
</dbReference>
<dbReference type="RefSeq" id="WP_284369501.1">
    <property type="nucleotide sequence ID" value="NZ_BSNJ01000001.1"/>
</dbReference>
<dbReference type="Proteomes" id="UP001161390">
    <property type="component" value="Unassembled WGS sequence"/>
</dbReference>
<dbReference type="NCBIfam" id="TIGR02126">
    <property type="entry name" value="phgtail_TP901_1"/>
    <property type="match status" value="1"/>
</dbReference>
<reference evidence="1" key="1">
    <citation type="journal article" date="2014" name="Int. J. Syst. Evol. Microbiol.">
        <title>Complete genome of a new Firmicutes species belonging to the dominant human colonic microbiota ('Ruminococcus bicirculans') reveals two chromosomes and a selective capacity to utilize plant glucans.</title>
        <authorList>
            <consortium name="NISC Comparative Sequencing Program"/>
            <person name="Wegmann U."/>
            <person name="Louis P."/>
            <person name="Goesmann A."/>
            <person name="Henrissat B."/>
            <person name="Duncan S.H."/>
            <person name="Flint H.J."/>
        </authorList>
    </citation>
    <scope>NUCLEOTIDE SEQUENCE</scope>
    <source>
        <strain evidence="1">NBRC 108216</strain>
    </source>
</reference>
<comment type="caution">
    <text evidence="1">The sequence shown here is derived from an EMBL/GenBank/DDBJ whole genome shotgun (WGS) entry which is preliminary data.</text>
</comment>
<dbReference type="PRINTS" id="PR01996">
    <property type="entry name" value="MTP1FAMILY"/>
</dbReference>
<accession>A0ABQ5UWL0</accession>
<organism evidence="1 2">
    <name type="scientific">Algimonas porphyrae</name>
    <dbReference type="NCBI Taxonomy" id="1128113"/>
    <lineage>
        <taxon>Bacteria</taxon>
        <taxon>Pseudomonadati</taxon>
        <taxon>Pseudomonadota</taxon>
        <taxon>Alphaproteobacteria</taxon>
        <taxon>Maricaulales</taxon>
        <taxon>Robiginitomaculaceae</taxon>
        <taxon>Algimonas</taxon>
    </lineage>
</organism>
<gene>
    <name evidence="1" type="ORF">GCM10007854_06160</name>
</gene>
<proteinExistence type="predicted"/>
<dbReference type="InterPro" id="IPR011855">
    <property type="entry name" value="Phgtail_TP901_1"/>
</dbReference>
<name>A0ABQ5UWL0_9PROT</name>
<protein>
    <submittedName>
        <fullName evidence="1">Tail protein</fullName>
    </submittedName>
</protein>
<dbReference type="NCBIfam" id="NF047353">
    <property type="entry name" value="tube_lmo2291"/>
    <property type="match status" value="1"/>
</dbReference>
<sequence length="134" mass="14233">MSVARGRDLLLKVEDEGSFMTVAGLRTKSIRLNAQTVDVTDMQSNGWTELLPEAGIRSIAITGSGVFRDAQSDALIRSAFFAQTVLNAQMILPGFGTITSPILVSGLTYGGTFKGEATFELTLVSAGEPVFMPS</sequence>
<dbReference type="Pfam" id="PF06199">
    <property type="entry name" value="Phage_tail_2"/>
    <property type="match status" value="1"/>
</dbReference>
<keyword evidence="2" id="KW-1185">Reference proteome</keyword>
<dbReference type="EMBL" id="BSNJ01000001">
    <property type="protein sequence ID" value="GLQ19661.1"/>
    <property type="molecule type" value="Genomic_DNA"/>
</dbReference>
<evidence type="ECO:0000313" key="2">
    <source>
        <dbReference type="Proteomes" id="UP001161390"/>
    </source>
</evidence>